<dbReference type="PANTHER" id="PTHR45852:SF1">
    <property type="entry name" value="SERINE_THREONINE-PROTEIN KINASE RIO2"/>
    <property type="match status" value="1"/>
</dbReference>
<dbReference type="FunFam" id="1.10.510.10:FF:000307">
    <property type="entry name" value="Serine/threonine-protein kinase RIO2"/>
    <property type="match status" value="1"/>
</dbReference>
<dbReference type="Gene3D" id="1.10.10.10">
    <property type="entry name" value="Winged helix-like DNA-binding domain superfamily/Winged helix DNA-binding domain"/>
    <property type="match status" value="1"/>
</dbReference>
<dbReference type="GO" id="GO:0005524">
    <property type="term" value="F:ATP binding"/>
    <property type="evidence" value="ECO:0007669"/>
    <property type="project" value="UniProtKB-KW"/>
</dbReference>
<dbReference type="Gene3D" id="3.30.200.20">
    <property type="entry name" value="Phosphorylase Kinase, domain 1"/>
    <property type="match status" value="1"/>
</dbReference>
<evidence type="ECO:0000256" key="8">
    <source>
        <dbReference type="ARBA" id="ARBA00022553"/>
    </source>
</evidence>
<feature type="region of interest" description="Disordered" evidence="21">
    <location>
        <begin position="319"/>
        <end position="381"/>
    </location>
</feature>
<evidence type="ECO:0000256" key="20">
    <source>
        <dbReference type="ARBA" id="ARBA00076005"/>
    </source>
</evidence>
<evidence type="ECO:0000256" key="10">
    <source>
        <dbReference type="ARBA" id="ARBA00022723"/>
    </source>
</evidence>
<dbReference type="Proteomes" id="UP000192247">
    <property type="component" value="Unassembled WGS sequence"/>
</dbReference>
<accession>A0A1V9XDM8</accession>
<proteinExistence type="inferred from homology"/>
<dbReference type="AlphaFoldDB" id="A0A1V9XDM8"/>
<evidence type="ECO:0000256" key="6">
    <source>
        <dbReference type="ARBA" id="ARBA00022517"/>
    </source>
</evidence>
<dbReference type="PANTHER" id="PTHR45852">
    <property type="entry name" value="SER/THR-PROTEIN KINASE RIO2"/>
    <property type="match status" value="1"/>
</dbReference>
<reference evidence="23 24" key="1">
    <citation type="journal article" date="2017" name="Gigascience">
        <title>Draft genome of the honey bee ectoparasitic mite, Tropilaelaps mercedesae, is shaped by the parasitic life history.</title>
        <authorList>
            <person name="Dong X."/>
            <person name="Armstrong S.D."/>
            <person name="Xia D."/>
            <person name="Makepeace B.L."/>
            <person name="Darby A.C."/>
            <person name="Kadowaki T."/>
        </authorList>
    </citation>
    <scope>NUCLEOTIDE SEQUENCE [LARGE SCALE GENOMIC DNA]</scope>
    <source>
        <strain evidence="23">Wuxi-XJTLU</strain>
    </source>
</reference>
<evidence type="ECO:0000256" key="2">
    <source>
        <dbReference type="ARBA" id="ARBA00004496"/>
    </source>
</evidence>
<dbReference type="InterPro" id="IPR018934">
    <property type="entry name" value="RIO_dom"/>
</dbReference>
<gene>
    <name evidence="23" type="ORF">BIW11_10871</name>
</gene>
<evidence type="ECO:0000256" key="21">
    <source>
        <dbReference type="SAM" id="MobiDB-lite"/>
    </source>
</evidence>
<evidence type="ECO:0000313" key="24">
    <source>
        <dbReference type="Proteomes" id="UP000192247"/>
    </source>
</evidence>
<dbReference type="EMBL" id="MNPL01013948">
    <property type="protein sequence ID" value="OQR71655.1"/>
    <property type="molecule type" value="Genomic_DNA"/>
</dbReference>
<feature type="compositionally biased region" description="Basic and acidic residues" evidence="21">
    <location>
        <begin position="319"/>
        <end position="338"/>
    </location>
</feature>
<keyword evidence="24" id="KW-1185">Reference proteome</keyword>
<evidence type="ECO:0000256" key="14">
    <source>
        <dbReference type="ARBA" id="ARBA00022842"/>
    </source>
</evidence>
<dbReference type="FunFam" id="1.10.10.10:FF:000053">
    <property type="entry name" value="Serine/threonine-protein kinase RIO2"/>
    <property type="match status" value="1"/>
</dbReference>
<dbReference type="SUPFAM" id="SSF56112">
    <property type="entry name" value="Protein kinase-like (PK-like)"/>
    <property type="match status" value="1"/>
</dbReference>
<feature type="domain" description="RIO kinase" evidence="22">
    <location>
        <begin position="66"/>
        <end position="289"/>
    </location>
</feature>
<keyword evidence="13" id="KW-0067">ATP-binding</keyword>
<dbReference type="FunCoup" id="A0A1V9XDM8">
    <property type="interactions" value="2195"/>
</dbReference>
<dbReference type="GO" id="GO:0030688">
    <property type="term" value="C:preribosome, small subunit precursor"/>
    <property type="evidence" value="ECO:0007669"/>
    <property type="project" value="TreeGrafter"/>
</dbReference>
<evidence type="ECO:0000256" key="13">
    <source>
        <dbReference type="ARBA" id="ARBA00022840"/>
    </source>
</evidence>
<dbReference type="InterPro" id="IPR036390">
    <property type="entry name" value="WH_DNA-bd_sf"/>
</dbReference>
<dbReference type="GO" id="GO:0005829">
    <property type="term" value="C:cytosol"/>
    <property type="evidence" value="ECO:0007669"/>
    <property type="project" value="TreeGrafter"/>
</dbReference>
<dbReference type="GO" id="GO:0030490">
    <property type="term" value="P:maturation of SSU-rRNA"/>
    <property type="evidence" value="ECO:0007669"/>
    <property type="project" value="TreeGrafter"/>
</dbReference>
<keyword evidence="11" id="KW-0547">Nucleotide-binding</keyword>
<dbReference type="InParanoid" id="A0A1V9XDM8"/>
<keyword evidence="9" id="KW-0808">Transferase</keyword>
<evidence type="ECO:0000259" key="22">
    <source>
        <dbReference type="SMART" id="SM00090"/>
    </source>
</evidence>
<evidence type="ECO:0000256" key="1">
    <source>
        <dbReference type="ARBA" id="ARBA00001946"/>
    </source>
</evidence>
<dbReference type="InterPro" id="IPR030484">
    <property type="entry name" value="Rio2"/>
</dbReference>
<name>A0A1V9XDM8_9ACAR</name>
<dbReference type="Gene3D" id="1.10.510.10">
    <property type="entry name" value="Transferase(Phosphotransferase) domain 1"/>
    <property type="match status" value="1"/>
</dbReference>
<dbReference type="OrthoDB" id="10258631at2759"/>
<evidence type="ECO:0000256" key="18">
    <source>
        <dbReference type="ARBA" id="ARBA00068353"/>
    </source>
</evidence>
<dbReference type="GO" id="GO:0046872">
    <property type="term" value="F:metal ion binding"/>
    <property type="evidence" value="ECO:0007669"/>
    <property type="project" value="UniProtKB-KW"/>
</dbReference>
<evidence type="ECO:0000256" key="11">
    <source>
        <dbReference type="ARBA" id="ARBA00022741"/>
    </source>
</evidence>
<dbReference type="Pfam" id="PF01163">
    <property type="entry name" value="RIO1"/>
    <property type="match status" value="1"/>
</dbReference>
<keyword evidence="5" id="KW-0963">Cytoplasm</keyword>
<comment type="subunit">
    <text evidence="17">Associated with late 40S pre-ribosomal particles. Interacts with PLK1 (via its N-terminus).</text>
</comment>
<dbReference type="InterPro" id="IPR015285">
    <property type="entry name" value="RIO2_wHTH_N"/>
</dbReference>
<dbReference type="SMART" id="SM00090">
    <property type="entry name" value="RIO"/>
    <property type="match status" value="1"/>
</dbReference>
<evidence type="ECO:0000256" key="19">
    <source>
        <dbReference type="ARBA" id="ARBA00068837"/>
    </source>
</evidence>
<evidence type="ECO:0000313" key="23">
    <source>
        <dbReference type="EMBL" id="OQR71655.1"/>
    </source>
</evidence>
<protein>
    <recommendedName>
        <fullName evidence="18">Serine/threonine-protein kinase RIO2</fullName>
        <ecNumber evidence="4">2.7.11.1</ecNumber>
    </recommendedName>
    <alternativeName>
        <fullName evidence="20">RIO kinase 2</fullName>
    </alternativeName>
    <alternativeName>
        <fullName evidence="19">Serine/threonine-protein kinase rio2</fullName>
    </alternativeName>
</protein>
<dbReference type="InterPro" id="IPR000687">
    <property type="entry name" value="RIO_kinase"/>
</dbReference>
<dbReference type="STRING" id="418985.A0A1V9XDM8"/>
<evidence type="ECO:0000256" key="15">
    <source>
        <dbReference type="ARBA" id="ARBA00047899"/>
    </source>
</evidence>
<dbReference type="GO" id="GO:0005634">
    <property type="term" value="C:nucleus"/>
    <property type="evidence" value="ECO:0007669"/>
    <property type="project" value="TreeGrafter"/>
</dbReference>
<keyword evidence="12 23" id="KW-0418">Kinase</keyword>
<dbReference type="Pfam" id="PF09202">
    <property type="entry name" value="Rio2_N"/>
    <property type="match status" value="1"/>
</dbReference>
<comment type="cofactor">
    <cofactor evidence="1">
        <name>Mg(2+)</name>
        <dbReference type="ChEBI" id="CHEBI:18420"/>
    </cofactor>
</comment>
<dbReference type="InterPro" id="IPR036388">
    <property type="entry name" value="WH-like_DNA-bd_sf"/>
</dbReference>
<dbReference type="SUPFAM" id="SSF46785">
    <property type="entry name" value="Winged helix' DNA-binding domain"/>
    <property type="match status" value="1"/>
</dbReference>
<keyword evidence="8" id="KW-0597">Phosphoprotein</keyword>
<dbReference type="GO" id="GO:0004674">
    <property type="term" value="F:protein serine/threonine kinase activity"/>
    <property type="evidence" value="ECO:0007669"/>
    <property type="project" value="UniProtKB-KW"/>
</dbReference>
<dbReference type="EC" id="2.7.11.1" evidence="4"/>
<comment type="catalytic activity">
    <reaction evidence="16">
        <text>L-seryl-[protein] + ATP = O-phospho-L-seryl-[protein] + ADP + H(+)</text>
        <dbReference type="Rhea" id="RHEA:17989"/>
        <dbReference type="Rhea" id="RHEA-COMP:9863"/>
        <dbReference type="Rhea" id="RHEA-COMP:11604"/>
        <dbReference type="ChEBI" id="CHEBI:15378"/>
        <dbReference type="ChEBI" id="CHEBI:29999"/>
        <dbReference type="ChEBI" id="CHEBI:30616"/>
        <dbReference type="ChEBI" id="CHEBI:83421"/>
        <dbReference type="ChEBI" id="CHEBI:456216"/>
        <dbReference type="EC" id="2.7.11.1"/>
    </reaction>
</comment>
<sequence>MGRFNVTMLRYLTTDDFRVLTSVEMGMKNHELVPAALVVMIASLKHGGCRKHLQELCKQKLLSYERGRKYDGYRLTNLGYDYLALKALTSQDILYSVGNKIGVGKESDIYVVANSEGQEMILKIHRLGRTSFRKIKEKRDYHLHRRSASWLYLSRLAAVKEYAFMKTLHKRGFPVPRPIGLNRHCVVMSLVKGTTMCHVQDVSNPARLYDKLMNLLVKLGNAGLIHGDYNEFNLMLSEGGEPTLIDFPQMISTEHTNAEFYFNRDVSCVREFFRRRFGYESEDFPRFGDLEREDTLDMETAASGLTKEIREQLREALDELNDDKTGSRNENEAEKDSNSDGYDTEAVSSQMDRLKLSKERKHLKSSQRLQAPIGGKGVVSKTETDWKPSVMERFLGVDDITKVEVDFTKSVVDNNVPDLVAAPPNSHKYEICRRSLVSSCTTIAPEDVRERVRKQLQQKKNRESYKKLLIAKGENSATNRSRRDNQDILKQYAGWEEF</sequence>
<comment type="catalytic activity">
    <reaction evidence="15">
        <text>L-threonyl-[protein] + ATP = O-phospho-L-threonyl-[protein] + ADP + H(+)</text>
        <dbReference type="Rhea" id="RHEA:46608"/>
        <dbReference type="Rhea" id="RHEA-COMP:11060"/>
        <dbReference type="Rhea" id="RHEA-COMP:11605"/>
        <dbReference type="ChEBI" id="CHEBI:15378"/>
        <dbReference type="ChEBI" id="CHEBI:30013"/>
        <dbReference type="ChEBI" id="CHEBI:30616"/>
        <dbReference type="ChEBI" id="CHEBI:61977"/>
        <dbReference type="ChEBI" id="CHEBI:456216"/>
        <dbReference type="EC" id="2.7.11.1"/>
    </reaction>
</comment>
<evidence type="ECO:0000256" key="5">
    <source>
        <dbReference type="ARBA" id="ARBA00022490"/>
    </source>
</evidence>
<comment type="caution">
    <text evidence="23">The sequence shown here is derived from an EMBL/GenBank/DDBJ whole genome shotgun (WGS) entry which is preliminary data.</text>
</comment>
<organism evidence="23 24">
    <name type="scientific">Tropilaelaps mercedesae</name>
    <dbReference type="NCBI Taxonomy" id="418985"/>
    <lineage>
        <taxon>Eukaryota</taxon>
        <taxon>Metazoa</taxon>
        <taxon>Ecdysozoa</taxon>
        <taxon>Arthropoda</taxon>
        <taxon>Chelicerata</taxon>
        <taxon>Arachnida</taxon>
        <taxon>Acari</taxon>
        <taxon>Parasitiformes</taxon>
        <taxon>Mesostigmata</taxon>
        <taxon>Gamasina</taxon>
        <taxon>Dermanyssoidea</taxon>
        <taxon>Laelapidae</taxon>
        <taxon>Tropilaelaps</taxon>
    </lineage>
</organism>
<dbReference type="FunFam" id="3.30.200.20:FF:000052">
    <property type="entry name" value="Serine/threonine-protein kinase RIO2"/>
    <property type="match status" value="1"/>
</dbReference>
<keyword evidence="14" id="KW-0460">Magnesium</keyword>
<evidence type="ECO:0000256" key="12">
    <source>
        <dbReference type="ARBA" id="ARBA00022777"/>
    </source>
</evidence>
<keyword evidence="10" id="KW-0479">Metal-binding</keyword>
<evidence type="ECO:0000256" key="16">
    <source>
        <dbReference type="ARBA" id="ARBA00048679"/>
    </source>
</evidence>
<evidence type="ECO:0000256" key="17">
    <source>
        <dbReference type="ARBA" id="ARBA00064676"/>
    </source>
</evidence>
<comment type="subcellular location">
    <subcellularLocation>
        <location evidence="2">Cytoplasm</location>
    </subcellularLocation>
</comment>
<evidence type="ECO:0000256" key="7">
    <source>
        <dbReference type="ARBA" id="ARBA00022527"/>
    </source>
</evidence>
<dbReference type="InterPro" id="IPR011009">
    <property type="entry name" value="Kinase-like_dom_sf"/>
</dbReference>
<dbReference type="CDD" id="cd05144">
    <property type="entry name" value="RIO2_C"/>
    <property type="match status" value="1"/>
</dbReference>
<evidence type="ECO:0000256" key="9">
    <source>
        <dbReference type="ARBA" id="ARBA00022679"/>
    </source>
</evidence>
<evidence type="ECO:0000256" key="4">
    <source>
        <dbReference type="ARBA" id="ARBA00012513"/>
    </source>
</evidence>
<keyword evidence="7" id="KW-0723">Serine/threonine-protein kinase</keyword>
<keyword evidence="6" id="KW-0690">Ribosome biogenesis</keyword>
<comment type="similarity">
    <text evidence="3">Belongs to the protein kinase superfamily. RIO-type Ser/Thr kinase family.</text>
</comment>
<evidence type="ECO:0000256" key="3">
    <source>
        <dbReference type="ARBA" id="ARBA00009196"/>
    </source>
</evidence>